<reference evidence="3 4" key="1">
    <citation type="submission" date="2020-02" db="EMBL/GenBank/DDBJ databases">
        <title>Acidophilic actinobacteria isolated from forest soil.</title>
        <authorList>
            <person name="Golinska P."/>
        </authorList>
    </citation>
    <scope>NUCLEOTIDE SEQUENCE [LARGE SCALE GENOMIC DNA]</scope>
    <source>
        <strain evidence="3 4">NL8</strain>
    </source>
</reference>
<feature type="region of interest" description="Disordered" evidence="1">
    <location>
        <begin position="56"/>
        <end position="103"/>
    </location>
</feature>
<keyword evidence="2" id="KW-0472">Membrane</keyword>
<evidence type="ECO:0000313" key="3">
    <source>
        <dbReference type="EMBL" id="MBS2552928.1"/>
    </source>
</evidence>
<accession>A0ABS5L3K2</accession>
<feature type="transmembrane region" description="Helical" evidence="2">
    <location>
        <begin position="31"/>
        <end position="53"/>
    </location>
</feature>
<feature type="compositionally biased region" description="Low complexity" evidence="1">
    <location>
        <begin position="56"/>
        <end position="75"/>
    </location>
</feature>
<dbReference type="Proteomes" id="UP000730482">
    <property type="component" value="Unassembled WGS sequence"/>
</dbReference>
<keyword evidence="4" id="KW-1185">Reference proteome</keyword>
<gene>
    <name evidence="3" type="ORF">KGQ19_39355</name>
</gene>
<evidence type="ECO:0000256" key="2">
    <source>
        <dbReference type="SAM" id="Phobius"/>
    </source>
</evidence>
<feature type="compositionally biased region" description="Basic and acidic residues" evidence="1">
    <location>
        <begin position="80"/>
        <end position="103"/>
    </location>
</feature>
<evidence type="ECO:0000256" key="1">
    <source>
        <dbReference type="SAM" id="MobiDB-lite"/>
    </source>
</evidence>
<dbReference type="EMBL" id="JAAFYZ010000220">
    <property type="protein sequence ID" value="MBS2552928.1"/>
    <property type="molecule type" value="Genomic_DNA"/>
</dbReference>
<feature type="transmembrane region" description="Helical" evidence="2">
    <location>
        <begin position="106"/>
        <end position="127"/>
    </location>
</feature>
<sequence length="283" mass="29325">MSAMAGVPWANYLPARCDTCKPGPDGAWTGAAWTIIIIGACVVLIGFGVLVAASRSDPGSLPDPGSPSAAGEPAPVMDQAQREDVERRAGTEDSERESPRASKEKAGWQIVVVGLVPALFGLIMLGFTSSRISQDKGQLMVAASDLVSRAVNGPADCRQEAALESGMSLPSALASSPYLPNAANCDSSPREYAQDQAGSDDPGVYLISVEFIYSPSFSTNGEVTIYDKDNHRSVCVTVPDTDVAAAEQASATPDSTALPSDPVSIDPSPYISDGACRDAPVSS</sequence>
<dbReference type="RefSeq" id="WP_212018991.1">
    <property type="nucleotide sequence ID" value="NZ_JAAFYZ010000220.1"/>
</dbReference>
<keyword evidence="2" id="KW-1133">Transmembrane helix</keyword>
<protein>
    <submittedName>
        <fullName evidence="3">Uncharacterized protein</fullName>
    </submittedName>
</protein>
<comment type="caution">
    <text evidence="3">The sequence shown here is derived from an EMBL/GenBank/DDBJ whole genome shotgun (WGS) entry which is preliminary data.</text>
</comment>
<evidence type="ECO:0000313" key="4">
    <source>
        <dbReference type="Proteomes" id="UP000730482"/>
    </source>
</evidence>
<feature type="region of interest" description="Disordered" evidence="1">
    <location>
        <begin position="245"/>
        <end position="283"/>
    </location>
</feature>
<feature type="compositionally biased region" description="Polar residues" evidence="1">
    <location>
        <begin position="249"/>
        <end position="258"/>
    </location>
</feature>
<keyword evidence="2" id="KW-0812">Transmembrane</keyword>
<name>A0ABS5L3K2_9ACTN</name>
<proteinExistence type="predicted"/>
<organism evidence="3 4">
    <name type="scientific">Catenulispora pinistramenti</name>
    <dbReference type="NCBI Taxonomy" id="2705254"/>
    <lineage>
        <taxon>Bacteria</taxon>
        <taxon>Bacillati</taxon>
        <taxon>Actinomycetota</taxon>
        <taxon>Actinomycetes</taxon>
        <taxon>Catenulisporales</taxon>
        <taxon>Catenulisporaceae</taxon>
        <taxon>Catenulispora</taxon>
    </lineage>
</organism>